<feature type="non-terminal residue" evidence="2">
    <location>
        <position position="50"/>
    </location>
</feature>
<organism evidence="2 4">
    <name type="scientific">Rotaria magnacalcarata</name>
    <dbReference type="NCBI Taxonomy" id="392030"/>
    <lineage>
        <taxon>Eukaryota</taxon>
        <taxon>Metazoa</taxon>
        <taxon>Spiralia</taxon>
        <taxon>Gnathifera</taxon>
        <taxon>Rotifera</taxon>
        <taxon>Eurotatoria</taxon>
        <taxon>Bdelloidea</taxon>
        <taxon>Philodinida</taxon>
        <taxon>Philodinidae</taxon>
        <taxon>Rotaria</taxon>
    </lineage>
</organism>
<dbReference type="InterPro" id="IPR024783">
    <property type="entry name" value="TORC_N"/>
</dbReference>
<accession>A0A8S3AKA3</accession>
<dbReference type="Pfam" id="PF12884">
    <property type="entry name" value="TORC_N"/>
    <property type="match status" value="1"/>
</dbReference>
<reference evidence="2" key="1">
    <citation type="submission" date="2021-02" db="EMBL/GenBank/DDBJ databases">
        <authorList>
            <person name="Nowell W R."/>
        </authorList>
    </citation>
    <scope>NUCLEOTIDE SEQUENCE</scope>
</reference>
<evidence type="ECO:0000313" key="2">
    <source>
        <dbReference type="EMBL" id="CAF4724282.1"/>
    </source>
</evidence>
<protein>
    <recommendedName>
        <fullName evidence="1">Transducer of regulated CREB activity N-terminal domain-containing protein</fullName>
    </recommendedName>
</protein>
<dbReference type="EMBL" id="CAJOBI010166745">
    <property type="protein sequence ID" value="CAF4872835.1"/>
    <property type="molecule type" value="Genomic_DNA"/>
</dbReference>
<proteinExistence type="predicted"/>
<feature type="non-terminal residue" evidence="2">
    <location>
        <position position="1"/>
    </location>
</feature>
<evidence type="ECO:0000313" key="3">
    <source>
        <dbReference type="EMBL" id="CAF4872835.1"/>
    </source>
</evidence>
<dbReference type="Proteomes" id="UP000676336">
    <property type="component" value="Unassembled WGS sequence"/>
</dbReference>
<name>A0A8S3AKA3_9BILA</name>
<dbReference type="EMBL" id="CAJOBI010130988">
    <property type="protein sequence ID" value="CAF4724282.1"/>
    <property type="molecule type" value="Genomic_DNA"/>
</dbReference>
<gene>
    <name evidence="2" type="ORF">SMN809_LOCUS43985</name>
    <name evidence="3" type="ORF">SMN809_LOCUS50428</name>
</gene>
<dbReference type="GO" id="GO:0008140">
    <property type="term" value="F:cAMP response element binding protein binding"/>
    <property type="evidence" value="ECO:0007669"/>
    <property type="project" value="InterPro"/>
</dbReference>
<evidence type="ECO:0000313" key="4">
    <source>
        <dbReference type="Proteomes" id="UP000676336"/>
    </source>
</evidence>
<evidence type="ECO:0000259" key="1">
    <source>
        <dbReference type="Pfam" id="PF12884"/>
    </source>
</evidence>
<dbReference type="AlphaFoldDB" id="A0A8S3AKA3"/>
<dbReference type="GO" id="GO:0051289">
    <property type="term" value="P:protein homotetramerization"/>
    <property type="evidence" value="ECO:0007669"/>
    <property type="project" value="InterPro"/>
</dbReference>
<feature type="domain" description="Transducer of regulated CREB activity N-terminal" evidence="1">
    <location>
        <begin position="1"/>
        <end position="39"/>
    </location>
</feature>
<comment type="caution">
    <text evidence="2">The sequence shown here is derived from an EMBL/GenBank/DDBJ whole genome shotgun (WGS) entry which is preliminary data.</text>
</comment>
<sequence length="50" mass="5668">ALIQQKQAEGDAAFNTIIYEVEAAKQRADRISSINSKLDVPTRKYDKPFE</sequence>